<dbReference type="OrthoDB" id="2959034at2759"/>
<dbReference type="EMBL" id="DS547103">
    <property type="protein sequence ID" value="EDR07645.1"/>
    <property type="molecule type" value="Genomic_DNA"/>
</dbReference>
<evidence type="ECO:0000313" key="2">
    <source>
        <dbReference type="EMBL" id="EDR07645.1"/>
    </source>
</evidence>
<gene>
    <name evidence="2" type="ORF">LACBIDRAFT_294457</name>
</gene>
<feature type="compositionally biased region" description="Low complexity" evidence="1">
    <location>
        <begin position="36"/>
        <end position="47"/>
    </location>
</feature>
<dbReference type="RefSeq" id="XP_001881434.1">
    <property type="nucleotide sequence ID" value="XM_001881399.1"/>
</dbReference>
<evidence type="ECO:0000313" key="3">
    <source>
        <dbReference type="Proteomes" id="UP000001194"/>
    </source>
</evidence>
<organism evidence="3">
    <name type="scientific">Laccaria bicolor (strain S238N-H82 / ATCC MYA-4686)</name>
    <name type="common">Bicoloured deceiver</name>
    <name type="synonym">Laccaria laccata var. bicolor</name>
    <dbReference type="NCBI Taxonomy" id="486041"/>
    <lineage>
        <taxon>Eukaryota</taxon>
        <taxon>Fungi</taxon>
        <taxon>Dikarya</taxon>
        <taxon>Basidiomycota</taxon>
        <taxon>Agaricomycotina</taxon>
        <taxon>Agaricomycetes</taxon>
        <taxon>Agaricomycetidae</taxon>
        <taxon>Agaricales</taxon>
        <taxon>Agaricineae</taxon>
        <taxon>Hydnangiaceae</taxon>
        <taxon>Laccaria</taxon>
    </lineage>
</organism>
<dbReference type="InParanoid" id="B0DBZ6"/>
<dbReference type="Proteomes" id="UP000001194">
    <property type="component" value="Unassembled WGS sequence"/>
</dbReference>
<dbReference type="AlphaFoldDB" id="B0DBZ6"/>
<sequence length="438" mass="48526">MIIEKHPLPEDSTPTDAPPSYDTVRPIRNGYRDTKPPTSSSATSSTQSPPPRHPPTSPTTITKGKARANWFNFAAHRTSRDVRNTVLGLVRDLVREYHTNSPAPAGILQSCAEACAAHNLCLASILQEKSIEEHTPLYWAIVKRVPDEATDEDTQIPDLLTALLSHSTPLTRETISDVRVACLITSDQALFQRLRMSPEFSKISGRDEMLLGATLPMDDIVVEDLAGDEGAFAVNFEIPQFQKRMMVSKEIVLEFIARSRMWKLEFSIANDYQAHPRPGSWCISLSLLENSPPCWIDSRLLVQEPDTTPPIPSPDTKSPTSPGRSPSSPFVFGAGRLKAKPTISIRLKSTQQLFAPSQSKVVVSLEDSLMGSSLQYAYASSSFHFNAVLMLSIAVEARTSLLTSNFARAWRRDFVNQKPNASYVNETLFLPILISFEC</sequence>
<keyword evidence="3" id="KW-1185">Reference proteome</keyword>
<reference evidence="2 3" key="1">
    <citation type="journal article" date="2008" name="Nature">
        <title>The genome of Laccaria bicolor provides insights into mycorrhizal symbiosis.</title>
        <authorList>
            <person name="Martin F."/>
            <person name="Aerts A."/>
            <person name="Ahren D."/>
            <person name="Brun A."/>
            <person name="Danchin E.G.J."/>
            <person name="Duchaussoy F."/>
            <person name="Gibon J."/>
            <person name="Kohler A."/>
            <person name="Lindquist E."/>
            <person name="Pereda V."/>
            <person name="Salamov A."/>
            <person name="Shapiro H.J."/>
            <person name="Wuyts J."/>
            <person name="Blaudez D."/>
            <person name="Buee M."/>
            <person name="Brokstein P."/>
            <person name="Canbaeck B."/>
            <person name="Cohen D."/>
            <person name="Courty P.E."/>
            <person name="Coutinho P.M."/>
            <person name="Delaruelle C."/>
            <person name="Detter J.C."/>
            <person name="Deveau A."/>
            <person name="DiFazio S."/>
            <person name="Duplessis S."/>
            <person name="Fraissinet-Tachet L."/>
            <person name="Lucic E."/>
            <person name="Frey-Klett P."/>
            <person name="Fourrey C."/>
            <person name="Feussner I."/>
            <person name="Gay G."/>
            <person name="Grimwood J."/>
            <person name="Hoegger P.J."/>
            <person name="Jain P."/>
            <person name="Kilaru S."/>
            <person name="Labbe J."/>
            <person name="Lin Y.C."/>
            <person name="Legue V."/>
            <person name="Le Tacon F."/>
            <person name="Marmeisse R."/>
            <person name="Melayah D."/>
            <person name="Montanini B."/>
            <person name="Muratet M."/>
            <person name="Nehls U."/>
            <person name="Niculita-Hirzel H."/>
            <person name="Oudot-Le Secq M.P."/>
            <person name="Peter M."/>
            <person name="Quesneville H."/>
            <person name="Rajashekar B."/>
            <person name="Reich M."/>
            <person name="Rouhier N."/>
            <person name="Schmutz J."/>
            <person name="Yin T."/>
            <person name="Chalot M."/>
            <person name="Henrissat B."/>
            <person name="Kuees U."/>
            <person name="Lucas S."/>
            <person name="Van de Peer Y."/>
            <person name="Podila G.K."/>
            <person name="Polle A."/>
            <person name="Pukkila P.J."/>
            <person name="Richardson P.M."/>
            <person name="Rouze P."/>
            <person name="Sanders I.R."/>
            <person name="Stajich J.E."/>
            <person name="Tunlid A."/>
            <person name="Tuskan G."/>
            <person name="Grigoriev I.V."/>
        </authorList>
    </citation>
    <scope>NUCLEOTIDE SEQUENCE [LARGE SCALE GENOMIC DNA]</scope>
    <source>
        <strain evidence="3">S238N-H82 / ATCC MYA-4686</strain>
    </source>
</reference>
<dbReference type="GeneID" id="6077296"/>
<feature type="compositionally biased region" description="Pro residues" evidence="1">
    <location>
        <begin position="48"/>
        <end position="57"/>
    </location>
</feature>
<dbReference type="HOGENOM" id="CLU_026023_0_0_1"/>
<feature type="compositionally biased region" description="Low complexity" evidence="1">
    <location>
        <begin position="314"/>
        <end position="326"/>
    </location>
</feature>
<proteinExistence type="predicted"/>
<dbReference type="KEGG" id="lbc:LACBIDRAFT_294457"/>
<evidence type="ECO:0000256" key="1">
    <source>
        <dbReference type="SAM" id="MobiDB-lite"/>
    </source>
</evidence>
<protein>
    <submittedName>
        <fullName evidence="2">Predicted protein</fullName>
    </submittedName>
</protein>
<feature type="region of interest" description="Disordered" evidence="1">
    <location>
        <begin position="1"/>
        <end position="62"/>
    </location>
</feature>
<accession>B0DBZ6</accession>
<feature type="region of interest" description="Disordered" evidence="1">
    <location>
        <begin position="305"/>
        <end position="326"/>
    </location>
</feature>
<name>B0DBZ6_LACBS</name>